<dbReference type="InterPro" id="IPR001584">
    <property type="entry name" value="Integrase_cat-core"/>
</dbReference>
<evidence type="ECO:0000313" key="3">
    <source>
        <dbReference type="Proteomes" id="UP001162164"/>
    </source>
</evidence>
<dbReference type="Gene3D" id="3.30.420.10">
    <property type="entry name" value="Ribonuclease H-like superfamily/Ribonuclease H"/>
    <property type="match status" value="1"/>
</dbReference>
<sequence length="125" mass="14688">MRRQIQEYVRKCVPCQKYKTQSLKPAGLVQTHLHTNQRFEVLAIDLFGPLPQTPNGNRWIFVIEDTATYRRDLLRYGLPRRIISDNGVQFVSDVMQQVMYTLDVKQNLTPIYHPESNPLSERIMI</sequence>
<accession>A0ABQ9IQI1</accession>
<comment type="caution">
    <text evidence="2">The sequence shown here is derived from an EMBL/GenBank/DDBJ whole genome shotgun (WGS) entry which is preliminary data.</text>
</comment>
<dbReference type="Proteomes" id="UP001162164">
    <property type="component" value="Unassembled WGS sequence"/>
</dbReference>
<organism evidence="2 3">
    <name type="scientific">Molorchus minor</name>
    <dbReference type="NCBI Taxonomy" id="1323400"/>
    <lineage>
        <taxon>Eukaryota</taxon>
        <taxon>Metazoa</taxon>
        <taxon>Ecdysozoa</taxon>
        <taxon>Arthropoda</taxon>
        <taxon>Hexapoda</taxon>
        <taxon>Insecta</taxon>
        <taxon>Pterygota</taxon>
        <taxon>Neoptera</taxon>
        <taxon>Endopterygota</taxon>
        <taxon>Coleoptera</taxon>
        <taxon>Polyphaga</taxon>
        <taxon>Cucujiformia</taxon>
        <taxon>Chrysomeloidea</taxon>
        <taxon>Cerambycidae</taxon>
        <taxon>Lamiinae</taxon>
        <taxon>Monochamini</taxon>
        <taxon>Molorchus</taxon>
    </lineage>
</organism>
<reference evidence="2" key="1">
    <citation type="journal article" date="2023" name="Insect Mol. Biol.">
        <title>Genome sequencing provides insights into the evolution of gene families encoding plant cell wall-degrading enzymes in longhorned beetles.</title>
        <authorList>
            <person name="Shin N.R."/>
            <person name="Okamura Y."/>
            <person name="Kirsch R."/>
            <person name="Pauchet Y."/>
        </authorList>
    </citation>
    <scope>NUCLEOTIDE SEQUENCE</scope>
    <source>
        <strain evidence="2">MMC_N1</strain>
    </source>
</reference>
<dbReference type="InterPro" id="IPR036397">
    <property type="entry name" value="RNaseH_sf"/>
</dbReference>
<dbReference type="InterPro" id="IPR052160">
    <property type="entry name" value="Gypsy_RT_Integrase-like"/>
</dbReference>
<dbReference type="PROSITE" id="PS50994">
    <property type="entry name" value="INTEGRASE"/>
    <property type="match status" value="1"/>
</dbReference>
<feature type="domain" description="Integrase catalytic" evidence="1">
    <location>
        <begin position="10"/>
        <end position="125"/>
    </location>
</feature>
<evidence type="ECO:0000259" key="1">
    <source>
        <dbReference type="PROSITE" id="PS50994"/>
    </source>
</evidence>
<name>A0ABQ9IQI1_9CUCU</name>
<proteinExistence type="predicted"/>
<gene>
    <name evidence="2" type="ORF">NQ317_000464</name>
</gene>
<dbReference type="SUPFAM" id="SSF53098">
    <property type="entry name" value="Ribonuclease H-like"/>
    <property type="match status" value="1"/>
</dbReference>
<keyword evidence="3" id="KW-1185">Reference proteome</keyword>
<dbReference type="EMBL" id="JAPWTJ010005459">
    <property type="protein sequence ID" value="KAJ8937904.1"/>
    <property type="molecule type" value="Genomic_DNA"/>
</dbReference>
<dbReference type="InterPro" id="IPR012337">
    <property type="entry name" value="RNaseH-like_sf"/>
</dbReference>
<evidence type="ECO:0000313" key="2">
    <source>
        <dbReference type="EMBL" id="KAJ8937904.1"/>
    </source>
</evidence>
<protein>
    <recommendedName>
        <fullName evidence="1">Integrase catalytic domain-containing protein</fullName>
    </recommendedName>
</protein>
<dbReference type="PANTHER" id="PTHR47266">
    <property type="entry name" value="ENDONUCLEASE-RELATED"/>
    <property type="match status" value="1"/>
</dbReference>